<name>A0A498J602_MALDO</name>
<proteinExistence type="predicted"/>
<feature type="region of interest" description="Disordered" evidence="1">
    <location>
        <begin position="1"/>
        <end position="21"/>
    </location>
</feature>
<organism evidence="2 3">
    <name type="scientific">Malus domestica</name>
    <name type="common">Apple</name>
    <name type="synonym">Pyrus malus</name>
    <dbReference type="NCBI Taxonomy" id="3750"/>
    <lineage>
        <taxon>Eukaryota</taxon>
        <taxon>Viridiplantae</taxon>
        <taxon>Streptophyta</taxon>
        <taxon>Embryophyta</taxon>
        <taxon>Tracheophyta</taxon>
        <taxon>Spermatophyta</taxon>
        <taxon>Magnoliopsida</taxon>
        <taxon>eudicotyledons</taxon>
        <taxon>Gunneridae</taxon>
        <taxon>Pentapetalae</taxon>
        <taxon>rosids</taxon>
        <taxon>fabids</taxon>
        <taxon>Rosales</taxon>
        <taxon>Rosaceae</taxon>
        <taxon>Amygdaloideae</taxon>
        <taxon>Maleae</taxon>
        <taxon>Malus</taxon>
    </lineage>
</organism>
<keyword evidence="3" id="KW-1185">Reference proteome</keyword>
<reference evidence="2 3" key="1">
    <citation type="submission" date="2018-10" db="EMBL/GenBank/DDBJ databases">
        <title>A high-quality apple genome assembly.</title>
        <authorList>
            <person name="Hu J."/>
        </authorList>
    </citation>
    <scope>NUCLEOTIDE SEQUENCE [LARGE SCALE GENOMIC DNA]</scope>
    <source>
        <strain evidence="3">cv. HFTH1</strain>
        <tissue evidence="2">Young leaf</tissue>
    </source>
</reference>
<gene>
    <name evidence="2" type="ORF">DVH24_032522</name>
</gene>
<accession>A0A498J602</accession>
<dbReference type="EMBL" id="RDQH01000335">
    <property type="protein sequence ID" value="RXH90165.1"/>
    <property type="molecule type" value="Genomic_DNA"/>
</dbReference>
<evidence type="ECO:0000313" key="2">
    <source>
        <dbReference type="EMBL" id="RXH90165.1"/>
    </source>
</evidence>
<evidence type="ECO:0000313" key="3">
    <source>
        <dbReference type="Proteomes" id="UP000290289"/>
    </source>
</evidence>
<protein>
    <submittedName>
        <fullName evidence="2">Uncharacterized protein</fullName>
    </submittedName>
</protein>
<dbReference type="AlphaFoldDB" id="A0A498J602"/>
<dbReference type="Proteomes" id="UP000290289">
    <property type="component" value="Chromosome 9"/>
</dbReference>
<sequence length="79" mass="8299">MVHWCGSGANKQQQEGGSKAAGTAVDVIDQATVARAGIWVAGSFNAEVSDRYGGNMNKHSGGRQQGQLLVARHDSGFRL</sequence>
<comment type="caution">
    <text evidence="2">The sequence shown here is derived from an EMBL/GenBank/DDBJ whole genome shotgun (WGS) entry which is preliminary data.</text>
</comment>
<evidence type="ECO:0000256" key="1">
    <source>
        <dbReference type="SAM" id="MobiDB-lite"/>
    </source>
</evidence>